<dbReference type="SMART" id="SM00448">
    <property type="entry name" value="REC"/>
    <property type="match status" value="2"/>
</dbReference>
<dbReference type="SUPFAM" id="SSF55073">
    <property type="entry name" value="Nucleotide cyclase"/>
    <property type="match status" value="1"/>
</dbReference>
<dbReference type="InterPro" id="IPR050469">
    <property type="entry name" value="Diguanylate_Cyclase"/>
</dbReference>
<dbReference type="Pfam" id="PF00990">
    <property type="entry name" value="GGDEF"/>
    <property type="match status" value="1"/>
</dbReference>
<dbReference type="SUPFAM" id="SSF52172">
    <property type="entry name" value="CheY-like"/>
    <property type="match status" value="2"/>
</dbReference>
<dbReference type="InterPro" id="IPR000160">
    <property type="entry name" value="GGDEF_dom"/>
</dbReference>
<evidence type="ECO:0000259" key="2">
    <source>
        <dbReference type="PROSITE" id="PS50110"/>
    </source>
</evidence>
<dbReference type="CDD" id="cd01949">
    <property type="entry name" value="GGDEF"/>
    <property type="match status" value="1"/>
</dbReference>
<feature type="domain" description="Response regulatory" evidence="2">
    <location>
        <begin position="412"/>
        <end position="532"/>
    </location>
</feature>
<feature type="domain" description="GGDEF" evidence="3">
    <location>
        <begin position="267"/>
        <end position="402"/>
    </location>
</feature>
<evidence type="ECO:0000313" key="5">
    <source>
        <dbReference type="Proteomes" id="UP000265801"/>
    </source>
</evidence>
<evidence type="ECO:0000313" key="4">
    <source>
        <dbReference type="EMBL" id="RIW38382.1"/>
    </source>
</evidence>
<evidence type="ECO:0000256" key="1">
    <source>
        <dbReference type="PROSITE-ProRule" id="PRU00169"/>
    </source>
</evidence>
<dbReference type="InterPro" id="IPR029787">
    <property type="entry name" value="Nucleotide_cyclase"/>
</dbReference>
<dbReference type="RefSeq" id="WP_119545280.1">
    <property type="nucleotide sequence ID" value="NZ_QXIR01000002.1"/>
</dbReference>
<dbReference type="GO" id="GO:0043709">
    <property type="term" value="P:cell adhesion involved in single-species biofilm formation"/>
    <property type="evidence" value="ECO:0007669"/>
    <property type="project" value="TreeGrafter"/>
</dbReference>
<dbReference type="GO" id="GO:0052621">
    <property type="term" value="F:diguanylate cyclase activity"/>
    <property type="evidence" value="ECO:0007669"/>
    <property type="project" value="TreeGrafter"/>
</dbReference>
<dbReference type="PANTHER" id="PTHR45138:SF9">
    <property type="entry name" value="DIGUANYLATE CYCLASE DGCM-RELATED"/>
    <property type="match status" value="1"/>
</dbReference>
<dbReference type="Gene3D" id="3.30.70.270">
    <property type="match status" value="1"/>
</dbReference>
<dbReference type="InterPro" id="IPR043128">
    <property type="entry name" value="Rev_trsase/Diguanyl_cyclase"/>
</dbReference>
<feature type="modified residue" description="4-aspartylphosphate" evidence="1">
    <location>
        <position position="160"/>
    </location>
</feature>
<dbReference type="EMBL" id="QXIR01000002">
    <property type="protein sequence ID" value="RIW38382.1"/>
    <property type="molecule type" value="Genomic_DNA"/>
</dbReference>
<sequence>MTKMKVYQYKLIDNIRKKLSEWLSSDKGIPSAEVKRFFHSISGTAPTIELDGIGALAADAMKTADGNKGMTWNRKNIQDLITPLLKECYQFEYQNEIDFPIKADLNEKRKIVFLVENDTNFLISIKDFLEIKGFHVFGFTDADKAISALYDVKPDCILLDIFLGDQSGLDTLAHISKTVQKQYVPVVMLSDTNSTDLRMESYKQGADDFIQKPFVLEELFIRVNRQIERKGFVDHLILVDELTRLYNRKYLRNSFSHLCAKQWEEEKDLSIAFLDLDYFKKVNDQYGHLTGDTVLKEFSRFVKKRLRPEDILIRYGGEEFVLLSPELSAAKSKEYLEKILAAFSAFIFNDEDGHEFSCTFSSGVVDVDASVSTSLSYWLDLADLALYKSKENGRNQVTLFNRNMSSSIKSVSIALLEDDPIMQVLLSNTIKQTASTSKIPIKISKFESGEQFLESKWMEENKRGMVLLNIFMDGMSGIETLKQADFNDFTVLMLSAETGRTEMMQAIELGVADYVIKPFSIHSMENKILFYLSRLAENNRENGHEENIDS</sequence>
<dbReference type="Gene3D" id="3.40.50.2300">
    <property type="match status" value="2"/>
</dbReference>
<dbReference type="InterPro" id="IPR011006">
    <property type="entry name" value="CheY-like_superfamily"/>
</dbReference>
<proteinExistence type="predicted"/>
<dbReference type="PROSITE" id="PS50887">
    <property type="entry name" value="GGDEF"/>
    <property type="match status" value="1"/>
</dbReference>
<dbReference type="OrthoDB" id="9759607at2"/>
<dbReference type="InterPro" id="IPR001789">
    <property type="entry name" value="Sig_transdc_resp-reg_receiver"/>
</dbReference>
<dbReference type="GO" id="GO:0000160">
    <property type="term" value="P:phosphorelay signal transduction system"/>
    <property type="evidence" value="ECO:0007669"/>
    <property type="project" value="InterPro"/>
</dbReference>
<dbReference type="AlphaFoldDB" id="A0A3A1R8Z7"/>
<protein>
    <submittedName>
        <fullName evidence="4">Response regulator</fullName>
    </submittedName>
</protein>
<dbReference type="FunFam" id="3.30.70.270:FF:000001">
    <property type="entry name" value="Diguanylate cyclase domain protein"/>
    <property type="match status" value="1"/>
</dbReference>
<dbReference type="PANTHER" id="PTHR45138">
    <property type="entry name" value="REGULATORY COMPONENTS OF SENSORY TRANSDUCTION SYSTEM"/>
    <property type="match status" value="1"/>
</dbReference>
<gene>
    <name evidence="4" type="ORF">D3H55_02260</name>
</gene>
<evidence type="ECO:0000259" key="3">
    <source>
        <dbReference type="PROSITE" id="PS50887"/>
    </source>
</evidence>
<accession>A0A3A1R8Z7</accession>
<dbReference type="CDD" id="cd00156">
    <property type="entry name" value="REC"/>
    <property type="match status" value="2"/>
</dbReference>
<keyword evidence="1" id="KW-0597">Phosphoprotein</keyword>
<dbReference type="Proteomes" id="UP000265801">
    <property type="component" value="Unassembled WGS sequence"/>
</dbReference>
<dbReference type="NCBIfam" id="TIGR00254">
    <property type="entry name" value="GGDEF"/>
    <property type="match status" value="1"/>
</dbReference>
<comment type="caution">
    <text evidence="1">Lacks conserved residue(s) required for the propagation of feature annotation.</text>
</comment>
<feature type="domain" description="Response regulatory" evidence="2">
    <location>
        <begin position="111"/>
        <end position="227"/>
    </location>
</feature>
<name>A0A3A1R8Z7_9BACI</name>
<dbReference type="GO" id="GO:0005886">
    <property type="term" value="C:plasma membrane"/>
    <property type="evidence" value="ECO:0007669"/>
    <property type="project" value="TreeGrafter"/>
</dbReference>
<keyword evidence="5" id="KW-1185">Reference proteome</keyword>
<dbReference type="GO" id="GO:1902201">
    <property type="term" value="P:negative regulation of bacterial-type flagellum-dependent cell motility"/>
    <property type="evidence" value="ECO:0007669"/>
    <property type="project" value="TreeGrafter"/>
</dbReference>
<organism evidence="4 5">
    <name type="scientific">Bacillus salacetis</name>
    <dbReference type="NCBI Taxonomy" id="2315464"/>
    <lineage>
        <taxon>Bacteria</taxon>
        <taxon>Bacillati</taxon>
        <taxon>Bacillota</taxon>
        <taxon>Bacilli</taxon>
        <taxon>Bacillales</taxon>
        <taxon>Bacillaceae</taxon>
        <taxon>Bacillus</taxon>
    </lineage>
</organism>
<reference evidence="4 5" key="1">
    <citation type="submission" date="2018-09" db="EMBL/GenBank/DDBJ databases">
        <title>Bacillus saliacetes sp. nov., isolated from Thai shrimp paste (Ka-pi).</title>
        <authorList>
            <person name="Daroonpunt R."/>
            <person name="Tanasupawat S."/>
            <person name="Yiamsombut S."/>
        </authorList>
    </citation>
    <scope>NUCLEOTIDE SEQUENCE [LARGE SCALE GENOMIC DNA]</scope>
    <source>
        <strain evidence="4 5">SKP7-4</strain>
    </source>
</reference>
<dbReference type="Pfam" id="PF00072">
    <property type="entry name" value="Response_reg"/>
    <property type="match status" value="2"/>
</dbReference>
<dbReference type="SMART" id="SM00267">
    <property type="entry name" value="GGDEF"/>
    <property type="match status" value="1"/>
</dbReference>
<comment type="caution">
    <text evidence="4">The sequence shown here is derived from an EMBL/GenBank/DDBJ whole genome shotgun (WGS) entry which is preliminary data.</text>
</comment>
<dbReference type="PROSITE" id="PS50110">
    <property type="entry name" value="RESPONSE_REGULATORY"/>
    <property type="match status" value="2"/>
</dbReference>